<keyword evidence="3" id="KW-0732">Signal</keyword>
<dbReference type="PIRSF" id="PIRSF002741">
    <property type="entry name" value="MppA"/>
    <property type="match status" value="1"/>
</dbReference>
<dbReference type="eggNOG" id="COG0747">
    <property type="taxonomic scope" value="Bacteria"/>
</dbReference>
<dbReference type="GO" id="GO:0015833">
    <property type="term" value="P:peptide transport"/>
    <property type="evidence" value="ECO:0007669"/>
    <property type="project" value="TreeGrafter"/>
</dbReference>
<dbReference type="AlphaFoldDB" id="D1C9F0"/>
<evidence type="ECO:0000256" key="2">
    <source>
        <dbReference type="ARBA" id="ARBA00022448"/>
    </source>
</evidence>
<dbReference type="Proteomes" id="UP000002027">
    <property type="component" value="Chromosome 2"/>
</dbReference>
<dbReference type="GO" id="GO:0030288">
    <property type="term" value="C:outer membrane-bounded periplasmic space"/>
    <property type="evidence" value="ECO:0007669"/>
    <property type="project" value="UniProtKB-ARBA"/>
</dbReference>
<dbReference type="EMBL" id="CP001824">
    <property type="protein sequence ID" value="ACZ40443.1"/>
    <property type="molecule type" value="Genomic_DNA"/>
</dbReference>
<evidence type="ECO:0000256" key="3">
    <source>
        <dbReference type="ARBA" id="ARBA00022729"/>
    </source>
</evidence>
<dbReference type="RefSeq" id="WP_012873478.1">
    <property type="nucleotide sequence ID" value="NC_013524.1"/>
</dbReference>
<keyword evidence="2" id="KW-0813">Transport</keyword>
<organism evidence="6 7">
    <name type="scientific">Sphaerobacter thermophilus (strain ATCC 49802 / DSM 20745 / KCCM 41009 / NCIMB 13125 / S 6022)</name>
    <dbReference type="NCBI Taxonomy" id="479434"/>
    <lineage>
        <taxon>Bacteria</taxon>
        <taxon>Pseudomonadati</taxon>
        <taxon>Thermomicrobiota</taxon>
        <taxon>Thermomicrobia</taxon>
        <taxon>Sphaerobacterales</taxon>
        <taxon>Sphaerobacterineae</taxon>
        <taxon>Sphaerobacteraceae</taxon>
        <taxon>Sphaerobacter</taxon>
    </lineage>
</organism>
<dbReference type="PANTHER" id="PTHR30290">
    <property type="entry name" value="PERIPLASMIC BINDING COMPONENT OF ABC TRANSPORTER"/>
    <property type="match status" value="1"/>
</dbReference>
<dbReference type="SUPFAM" id="SSF53850">
    <property type="entry name" value="Periplasmic binding protein-like II"/>
    <property type="match status" value="1"/>
</dbReference>
<dbReference type="HOGENOM" id="CLU_017028_7_0_0"/>
<feature type="region of interest" description="Disordered" evidence="4">
    <location>
        <begin position="48"/>
        <end position="91"/>
    </location>
</feature>
<keyword evidence="7" id="KW-1185">Reference proteome</keyword>
<dbReference type="InParanoid" id="D1C9F0"/>
<dbReference type="STRING" id="479434.Sthe_3041"/>
<dbReference type="Gene3D" id="3.40.190.10">
    <property type="entry name" value="Periplasmic binding protein-like II"/>
    <property type="match status" value="1"/>
</dbReference>
<dbReference type="InterPro" id="IPR006311">
    <property type="entry name" value="TAT_signal"/>
</dbReference>
<feature type="domain" description="Solute-binding protein family 5" evidence="5">
    <location>
        <begin position="133"/>
        <end position="494"/>
    </location>
</feature>
<evidence type="ECO:0000313" key="7">
    <source>
        <dbReference type="Proteomes" id="UP000002027"/>
    </source>
</evidence>
<sequence>MADNENPNVTGNMDRLYRTDLSRRALLRLAAGSAAGLSLSALLAACGGGDSTPTPSGGSGQQGAADSTPTQASDGTPAADETPEPAGEGGGVITVAITAPLQSLDPANHRDRVTETVLRAMFDGLVTRRQDGEIVPEIAESWEQIDDTTWEFKIRSGVTFHNGDPLTAEDVRFSLERVAMDGMMDGETSPRKSLLPPIAEITAPDDQTVRIVLESAVPEAILLAGLVHNQIVPKAYVEEVGGEGLAAKPIGAGPFKFVEGDVSDRIVLERYDDYYGGSPDMPPVGPAKADGVVFRVIPELSSRLASLKAGDVHIVQNLNVDSARSLRTDPNIVVKSYEGTRTTWLAMNVTRPPFDNKLVRQAMNYGLDVQSIIDEVLGGEAVRMTGAVPPFSQFYDDSLQPYPYDPDKAKQLLEEAGVGTNFQFVLDAQEPDRAVAEIIVQQYRQLGLDASVRIWEWPVLQEATLKGERQMLLGSWGNSFRHPVDLINPTLMTGGRGNYSQYSNPELDELLERGAVASKEEAAEIYKRVQQILYEDAPWVFLWVPNEVEAGSAALQNWEPGPDGRELLADTWLAS</sequence>
<dbReference type="Gene3D" id="3.90.76.10">
    <property type="entry name" value="Dipeptide-binding Protein, Domain 1"/>
    <property type="match status" value="1"/>
</dbReference>
<dbReference type="PROSITE" id="PS51318">
    <property type="entry name" value="TAT"/>
    <property type="match status" value="1"/>
</dbReference>
<dbReference type="PANTHER" id="PTHR30290:SF9">
    <property type="entry name" value="OLIGOPEPTIDE-BINDING PROTEIN APPA"/>
    <property type="match status" value="1"/>
</dbReference>
<dbReference type="InterPro" id="IPR030678">
    <property type="entry name" value="Peptide/Ni-bd"/>
</dbReference>
<proteinExistence type="inferred from homology"/>
<evidence type="ECO:0000259" key="5">
    <source>
        <dbReference type="Pfam" id="PF00496"/>
    </source>
</evidence>
<dbReference type="Gene3D" id="3.10.105.10">
    <property type="entry name" value="Dipeptide-binding Protein, Domain 3"/>
    <property type="match status" value="1"/>
</dbReference>
<dbReference type="OrthoDB" id="239741at2"/>
<protein>
    <submittedName>
        <fullName evidence="6">Extracellular solute-binding protein family 5</fullName>
    </submittedName>
</protein>
<dbReference type="Pfam" id="PF00496">
    <property type="entry name" value="SBP_bac_5"/>
    <property type="match status" value="1"/>
</dbReference>
<reference evidence="6 7" key="2">
    <citation type="journal article" date="2010" name="Stand. Genomic Sci.">
        <title>Complete genome sequence of Desulfohalobium retbaense type strain (HR(100)).</title>
        <authorList>
            <person name="Spring S."/>
            <person name="Nolan M."/>
            <person name="Lapidus A."/>
            <person name="Glavina Del Rio T."/>
            <person name="Copeland A."/>
            <person name="Tice H."/>
            <person name="Cheng J.F."/>
            <person name="Lucas S."/>
            <person name="Land M."/>
            <person name="Chen F."/>
            <person name="Bruce D."/>
            <person name="Goodwin L."/>
            <person name="Pitluck S."/>
            <person name="Ivanova N."/>
            <person name="Mavromatis K."/>
            <person name="Mikhailova N."/>
            <person name="Pati A."/>
            <person name="Chen A."/>
            <person name="Palaniappan K."/>
            <person name="Hauser L."/>
            <person name="Chang Y.J."/>
            <person name="Jeffries C.D."/>
            <person name="Munk C."/>
            <person name="Kiss H."/>
            <person name="Chain P."/>
            <person name="Han C."/>
            <person name="Brettin T."/>
            <person name="Detter J.C."/>
            <person name="Schuler E."/>
            <person name="Goker M."/>
            <person name="Rohde M."/>
            <person name="Bristow J."/>
            <person name="Eisen J.A."/>
            <person name="Markowitz V."/>
            <person name="Hugenholtz P."/>
            <person name="Kyrpides N.C."/>
            <person name="Klenk H.P."/>
        </authorList>
    </citation>
    <scope>NUCLEOTIDE SEQUENCE [LARGE SCALE GENOMIC DNA]</scope>
    <source>
        <strain evidence="7">ATCC 49802 / DSM 20745 / S 6022</strain>
    </source>
</reference>
<evidence type="ECO:0000256" key="4">
    <source>
        <dbReference type="SAM" id="MobiDB-lite"/>
    </source>
</evidence>
<name>D1C9F0_SPHTD</name>
<comment type="similarity">
    <text evidence="1">Belongs to the bacterial solute-binding protein 5 family.</text>
</comment>
<gene>
    <name evidence="6" type="ordered locus">Sthe_3041</name>
</gene>
<dbReference type="KEGG" id="sti:Sthe_3041"/>
<dbReference type="InterPro" id="IPR000914">
    <property type="entry name" value="SBP_5_dom"/>
</dbReference>
<feature type="compositionally biased region" description="Low complexity" evidence="4">
    <location>
        <begin position="48"/>
        <end position="67"/>
    </location>
</feature>
<reference evidence="7" key="1">
    <citation type="submission" date="2009-11" db="EMBL/GenBank/DDBJ databases">
        <title>The complete chromosome 2 of Sphaerobacter thermophilus DSM 20745.</title>
        <authorList>
            <person name="Lucas S."/>
            <person name="Copeland A."/>
            <person name="Lapidus A."/>
            <person name="Glavina del Rio T."/>
            <person name="Dalin E."/>
            <person name="Tice H."/>
            <person name="Bruce D."/>
            <person name="Goodwin L."/>
            <person name="Pitluck S."/>
            <person name="Kyrpides N."/>
            <person name="Mavromatis K."/>
            <person name="Ivanova N."/>
            <person name="Mikhailova N."/>
            <person name="LaButti K.M."/>
            <person name="Clum A."/>
            <person name="Sun H.I."/>
            <person name="Brettin T."/>
            <person name="Detter J.C."/>
            <person name="Han C."/>
            <person name="Larimer F."/>
            <person name="Land M."/>
            <person name="Hauser L."/>
            <person name="Markowitz V."/>
            <person name="Cheng J.F."/>
            <person name="Hugenholtz P."/>
            <person name="Woyke T."/>
            <person name="Wu D."/>
            <person name="Steenblock K."/>
            <person name="Schneider S."/>
            <person name="Pukall R."/>
            <person name="Goeker M."/>
            <person name="Klenk H.P."/>
            <person name="Eisen J.A."/>
        </authorList>
    </citation>
    <scope>NUCLEOTIDE SEQUENCE [LARGE SCALE GENOMIC DNA]</scope>
    <source>
        <strain evidence="7">ATCC 49802 / DSM 20745 / S 6022</strain>
    </source>
</reference>
<dbReference type="GO" id="GO:0043190">
    <property type="term" value="C:ATP-binding cassette (ABC) transporter complex"/>
    <property type="evidence" value="ECO:0007669"/>
    <property type="project" value="InterPro"/>
</dbReference>
<dbReference type="CDD" id="cd00995">
    <property type="entry name" value="PBP2_NikA_DppA_OppA_like"/>
    <property type="match status" value="1"/>
</dbReference>
<evidence type="ECO:0000256" key="1">
    <source>
        <dbReference type="ARBA" id="ARBA00005695"/>
    </source>
</evidence>
<dbReference type="InterPro" id="IPR039424">
    <property type="entry name" value="SBP_5"/>
</dbReference>
<evidence type="ECO:0000313" key="6">
    <source>
        <dbReference type="EMBL" id="ACZ40443.1"/>
    </source>
</evidence>
<dbReference type="GO" id="GO:1904680">
    <property type="term" value="F:peptide transmembrane transporter activity"/>
    <property type="evidence" value="ECO:0007669"/>
    <property type="project" value="TreeGrafter"/>
</dbReference>
<accession>D1C9F0</accession>